<sequence length="298" mass="35561">MNQKLLESVFEEEPDLVFFVIQKETIKKEVIKEITQKSGAITLNWFTDDHWQFNKYSKYWAFYFNWVTTTDAEAVKKYHKIGYKNVIKTQWACNHFIYKPLNLPRTYDVTFIGAAHGNRKKLIKKIKEEGIDIKCWGAGWPEGRISQEDMLRIFSQSKININFTKSSGVIWKELASIFLHRDYNRSIRINNPKYWIDNFRSVPPSIWSKQIKGRNFEIPGCGGFLLTEYVNHLEDYYKIGEEIDCFKNITELIKKIKYYLEHNEERENMAKAGYERTIREHTFEKRFNEIFKTIGLTK</sequence>
<organism evidence="2 3">
    <name type="scientific">Candidatus Staskawiczbacteria bacterium CG10_big_fil_rev_8_21_14_0_10_38_10</name>
    <dbReference type="NCBI Taxonomy" id="1974891"/>
    <lineage>
        <taxon>Bacteria</taxon>
        <taxon>Candidatus Staskawicziibacteriota</taxon>
    </lineage>
</organism>
<accession>A0A2H9T1W3</accession>
<comment type="caution">
    <text evidence="2">The sequence shown here is derived from an EMBL/GenBank/DDBJ whole genome shotgun (WGS) entry which is preliminary data.</text>
</comment>
<dbReference type="AlphaFoldDB" id="A0A2H9T1W3"/>
<protein>
    <recommendedName>
        <fullName evidence="1">Spore protein YkvP/CgeB glycosyl transferase-like domain-containing protein</fullName>
    </recommendedName>
</protein>
<name>A0A2H9T1W3_9BACT</name>
<dbReference type="EMBL" id="PFEN01000011">
    <property type="protein sequence ID" value="PJE69712.1"/>
    <property type="molecule type" value="Genomic_DNA"/>
</dbReference>
<reference evidence="3" key="1">
    <citation type="submission" date="2017-09" db="EMBL/GenBank/DDBJ databases">
        <title>Depth-based differentiation of microbial function through sediment-hosted aquifers and enrichment of novel symbionts in the deep terrestrial subsurface.</title>
        <authorList>
            <person name="Probst A.J."/>
            <person name="Ladd B."/>
            <person name="Jarett J.K."/>
            <person name="Geller-Mcgrath D.E."/>
            <person name="Sieber C.M.K."/>
            <person name="Emerson J.B."/>
            <person name="Anantharaman K."/>
            <person name="Thomas B.C."/>
            <person name="Malmstrom R."/>
            <person name="Stieglmeier M."/>
            <person name="Klingl A."/>
            <person name="Woyke T."/>
            <person name="Ryan C.M."/>
            <person name="Banfield J.F."/>
        </authorList>
    </citation>
    <scope>NUCLEOTIDE SEQUENCE [LARGE SCALE GENOMIC DNA]</scope>
</reference>
<dbReference type="Pfam" id="PF13524">
    <property type="entry name" value="Glyco_trans_1_2"/>
    <property type="match status" value="1"/>
</dbReference>
<gene>
    <name evidence="2" type="ORF">COU98_00515</name>
</gene>
<dbReference type="InterPro" id="IPR055259">
    <property type="entry name" value="YkvP/CgeB_Glyco_trans-like"/>
</dbReference>
<evidence type="ECO:0000259" key="1">
    <source>
        <dbReference type="Pfam" id="PF13524"/>
    </source>
</evidence>
<evidence type="ECO:0000313" key="3">
    <source>
        <dbReference type="Proteomes" id="UP000236946"/>
    </source>
</evidence>
<evidence type="ECO:0000313" key="2">
    <source>
        <dbReference type="EMBL" id="PJE69712.1"/>
    </source>
</evidence>
<proteinExistence type="predicted"/>
<dbReference type="Proteomes" id="UP000236946">
    <property type="component" value="Unassembled WGS sequence"/>
</dbReference>
<feature type="domain" description="Spore protein YkvP/CgeB glycosyl transferase-like" evidence="1">
    <location>
        <begin position="119"/>
        <end position="291"/>
    </location>
</feature>